<evidence type="ECO:0000259" key="1">
    <source>
        <dbReference type="PROSITE" id="PS00022"/>
    </source>
</evidence>
<sequence length="636" mass="67630">YLQDSRIPLYIGGSGLAVRPDAMWTAGATTAGVTAVVSTIMRATAMQVTYAVYSSTGILVEFLIDCMSNSSNVDDCGIAVQCDMDLRGSFYQVVFRRLRAASLWPSNVNAPSPWSLTGFILGNSEMNFALVAPAVTLPITATVASPNMTGGAFPLSDNALVVSMNRQDTIIIACMQFDNACEICVSFEGGLCWYHSGLNGGVCLPRRMGPMNQIDVTTSPIQCLLFGDNNVVGPCYGRDRSSCVVQLRTPERVKGITDGAFSSNETTLHPHEEVFTVPPTDYRRPLGSVYGRLPGSQRADLTAAVRNSTIIDVFFERSVARSAQMSLNMSCNELVWRIVRLPSPPFTVNATVHSSPTVSMHSKWCGAPFMTPSACSAFVITVALRTSDNAPVEAIVVVEYFFVSGVVAVHVVGRGGVGMLPPTFLAELFSSDGGWDGVNMRTSSLELSSLPNRSTYFVPSYLCLTTCVHGSCSGFDGKGLCVCNTLWRGAGCDVPADQFPVANVTLQSNTHVAQYAECPVCEAGTCSVGGTCLCPLGISGPRCESRCQSTATPSHKKCATNSSALSRLYLCGSCICFTGFKRNATSSACELLPGCDWNNALGGTLFMNDTCRRNTIGEGTLTSSHAGPHSQGGGSR</sequence>
<dbReference type="InterPro" id="IPR000742">
    <property type="entry name" value="EGF"/>
</dbReference>
<dbReference type="PROSITE" id="PS00022">
    <property type="entry name" value="EGF_1"/>
    <property type="match status" value="1"/>
</dbReference>
<evidence type="ECO:0000313" key="3">
    <source>
        <dbReference type="Proteomes" id="UP000051952"/>
    </source>
</evidence>
<evidence type="ECO:0000313" key="2">
    <source>
        <dbReference type="EMBL" id="CUG93170.1"/>
    </source>
</evidence>
<gene>
    <name evidence="2" type="ORF">BSAL_41185</name>
</gene>
<dbReference type="Proteomes" id="UP000051952">
    <property type="component" value="Unassembled WGS sequence"/>
</dbReference>
<dbReference type="VEuPathDB" id="TriTrypDB:BSAL_41185"/>
<protein>
    <recommendedName>
        <fullName evidence="1">EGF-like domain-containing protein</fullName>
    </recommendedName>
</protein>
<name>A0A0S4JSJ5_BODSA</name>
<feature type="non-terminal residue" evidence="2">
    <location>
        <position position="1"/>
    </location>
</feature>
<proteinExistence type="predicted"/>
<dbReference type="AlphaFoldDB" id="A0A0S4JSJ5"/>
<keyword evidence="3" id="KW-1185">Reference proteome</keyword>
<reference evidence="3" key="1">
    <citation type="submission" date="2015-09" db="EMBL/GenBank/DDBJ databases">
        <authorList>
            <consortium name="Pathogen Informatics"/>
        </authorList>
    </citation>
    <scope>NUCLEOTIDE SEQUENCE [LARGE SCALE GENOMIC DNA]</scope>
    <source>
        <strain evidence="3">Lake Konstanz</strain>
    </source>
</reference>
<organism evidence="2 3">
    <name type="scientific">Bodo saltans</name>
    <name type="common">Flagellated protozoan</name>
    <dbReference type="NCBI Taxonomy" id="75058"/>
    <lineage>
        <taxon>Eukaryota</taxon>
        <taxon>Discoba</taxon>
        <taxon>Euglenozoa</taxon>
        <taxon>Kinetoplastea</taxon>
        <taxon>Metakinetoplastina</taxon>
        <taxon>Eubodonida</taxon>
        <taxon>Bodonidae</taxon>
        <taxon>Bodo</taxon>
    </lineage>
</organism>
<dbReference type="EMBL" id="CYKH01002127">
    <property type="protein sequence ID" value="CUG93170.1"/>
    <property type="molecule type" value="Genomic_DNA"/>
</dbReference>
<dbReference type="OrthoDB" id="283575at2759"/>
<feature type="domain" description="EGF-like" evidence="1">
    <location>
        <begin position="532"/>
        <end position="543"/>
    </location>
</feature>
<accession>A0A0S4JSJ5</accession>